<comment type="caution">
    <text evidence="6">The sequence shown here is derived from an EMBL/GenBank/DDBJ whole genome shotgun (WGS) entry which is preliminary data.</text>
</comment>
<dbReference type="SUPFAM" id="SSF52172">
    <property type="entry name" value="CheY-like"/>
    <property type="match status" value="1"/>
</dbReference>
<feature type="domain" description="ANTAR" evidence="5">
    <location>
        <begin position="157"/>
        <end position="218"/>
    </location>
</feature>
<keyword evidence="1" id="KW-0808">Transferase</keyword>
<evidence type="ECO:0000256" key="1">
    <source>
        <dbReference type="ARBA" id="ARBA00022679"/>
    </source>
</evidence>
<dbReference type="GO" id="GO:0016301">
    <property type="term" value="F:kinase activity"/>
    <property type="evidence" value="ECO:0007669"/>
    <property type="project" value="UniProtKB-KW"/>
</dbReference>
<proteinExistence type="predicted"/>
<evidence type="ECO:0000256" key="3">
    <source>
        <dbReference type="ARBA" id="ARBA00023015"/>
    </source>
</evidence>
<dbReference type="Pfam" id="PF13185">
    <property type="entry name" value="GAF_2"/>
    <property type="match status" value="1"/>
</dbReference>
<evidence type="ECO:0000256" key="4">
    <source>
        <dbReference type="ARBA" id="ARBA00023163"/>
    </source>
</evidence>
<dbReference type="PROSITE" id="PS50921">
    <property type="entry name" value="ANTAR"/>
    <property type="match status" value="1"/>
</dbReference>
<dbReference type="EMBL" id="SMKZ01000001">
    <property type="protein sequence ID" value="TDE16021.1"/>
    <property type="molecule type" value="Genomic_DNA"/>
</dbReference>
<sequence length="226" mass="25144">MDHMDRSDLAQLALELHDEPDVEQTLDRLIEYARDTTGCDEAGVLFLHGGGRIETVAITGPKVATSDRLQTELREGPCLEALQNNESFVVTDTTLEKRWPAWARGVTELGLRSVIGVRLSTLRDIHGALDLYSATPGFFDEDDLEVADIFGRHASVALAAAREQHGLRQAIGTRQLIGQAQGMLMERFDLDADRAFALLRRYSQHKNVKLRNVAQQVIDTRQLPGD</sequence>
<dbReference type="Gene3D" id="1.10.10.10">
    <property type="entry name" value="Winged helix-like DNA-binding domain superfamily/Winged helix DNA-binding domain"/>
    <property type="match status" value="1"/>
</dbReference>
<accession>A0A4R5DV42</accession>
<dbReference type="GO" id="GO:0003723">
    <property type="term" value="F:RNA binding"/>
    <property type="evidence" value="ECO:0007669"/>
    <property type="project" value="InterPro"/>
</dbReference>
<dbReference type="InterPro" id="IPR005561">
    <property type="entry name" value="ANTAR"/>
</dbReference>
<organism evidence="6 7">
    <name type="scientific">Jiangella asiatica</name>
    <dbReference type="NCBI Taxonomy" id="2530372"/>
    <lineage>
        <taxon>Bacteria</taxon>
        <taxon>Bacillati</taxon>
        <taxon>Actinomycetota</taxon>
        <taxon>Actinomycetes</taxon>
        <taxon>Jiangellales</taxon>
        <taxon>Jiangellaceae</taxon>
        <taxon>Jiangella</taxon>
    </lineage>
</organism>
<dbReference type="OrthoDB" id="7466251at2"/>
<dbReference type="InterPro" id="IPR011006">
    <property type="entry name" value="CheY-like_superfamily"/>
</dbReference>
<dbReference type="InParanoid" id="A0A4R5DV42"/>
<dbReference type="RefSeq" id="WP_131890299.1">
    <property type="nucleotide sequence ID" value="NZ_SMKZ01000001.1"/>
</dbReference>
<keyword evidence="7" id="KW-1185">Reference proteome</keyword>
<reference evidence="6 7" key="1">
    <citation type="submission" date="2019-03" db="EMBL/GenBank/DDBJ databases">
        <title>Draft genome sequences of novel Actinobacteria.</title>
        <authorList>
            <person name="Sahin N."/>
            <person name="Ay H."/>
            <person name="Saygin H."/>
        </authorList>
    </citation>
    <scope>NUCLEOTIDE SEQUENCE [LARGE SCALE GENOMIC DNA]</scope>
    <source>
        <strain evidence="6 7">5K138</strain>
    </source>
</reference>
<dbReference type="Pfam" id="PF03861">
    <property type="entry name" value="ANTAR"/>
    <property type="match status" value="1"/>
</dbReference>
<dbReference type="Proteomes" id="UP000294739">
    <property type="component" value="Unassembled WGS sequence"/>
</dbReference>
<dbReference type="InterPro" id="IPR003018">
    <property type="entry name" value="GAF"/>
</dbReference>
<dbReference type="SMART" id="SM01012">
    <property type="entry name" value="ANTAR"/>
    <property type="match status" value="1"/>
</dbReference>
<dbReference type="AlphaFoldDB" id="A0A4R5DV42"/>
<name>A0A4R5DV42_9ACTN</name>
<evidence type="ECO:0000256" key="2">
    <source>
        <dbReference type="ARBA" id="ARBA00022777"/>
    </source>
</evidence>
<gene>
    <name evidence="6" type="ORF">E1269_01690</name>
</gene>
<keyword evidence="4" id="KW-0804">Transcription</keyword>
<dbReference type="InterPro" id="IPR029016">
    <property type="entry name" value="GAF-like_dom_sf"/>
</dbReference>
<evidence type="ECO:0000259" key="5">
    <source>
        <dbReference type="PROSITE" id="PS50921"/>
    </source>
</evidence>
<keyword evidence="3" id="KW-0805">Transcription regulation</keyword>
<evidence type="ECO:0000313" key="7">
    <source>
        <dbReference type="Proteomes" id="UP000294739"/>
    </source>
</evidence>
<dbReference type="PIRSF" id="PIRSF036625">
    <property type="entry name" value="GAF_ANTAR"/>
    <property type="match status" value="1"/>
</dbReference>
<evidence type="ECO:0000313" key="6">
    <source>
        <dbReference type="EMBL" id="TDE16021.1"/>
    </source>
</evidence>
<dbReference type="InterPro" id="IPR012074">
    <property type="entry name" value="GAF_ANTAR"/>
</dbReference>
<keyword evidence="2" id="KW-0418">Kinase</keyword>
<dbReference type="InterPro" id="IPR036388">
    <property type="entry name" value="WH-like_DNA-bd_sf"/>
</dbReference>
<dbReference type="SUPFAM" id="SSF55781">
    <property type="entry name" value="GAF domain-like"/>
    <property type="match status" value="1"/>
</dbReference>
<dbReference type="SMART" id="SM00065">
    <property type="entry name" value="GAF"/>
    <property type="match status" value="1"/>
</dbReference>
<protein>
    <submittedName>
        <fullName evidence="6">ANTAR domain-containing protein</fullName>
    </submittedName>
</protein>
<dbReference type="Gene3D" id="3.30.450.40">
    <property type="match status" value="1"/>
</dbReference>